<protein>
    <submittedName>
        <fullName evidence="2">Uncharacterized protein</fullName>
    </submittedName>
</protein>
<sequence length="420" mass="48061">MDNSPLSANQDEFHDSLLDELDDFPPDLLNLIQPNQNVHNHNQIHNQHLNQQHLPQQLPPPPPLHLQTPQATTRPIRSNQTIATTPLVSTNFSNQNTPIIPMGTFTNSSPITPIQPQFNALQFTSPPSFINSRRESYEQISPIGLGVTTIPEQNNDKIYYQKRNIQSETNLNDTTRVKIKKEDIGNFPDSPTTIDCTSPKSDLEDNEKDEKKKNNNNVTVEDILETDPFENIMKKEDSESQSPYRHSVKDENDPLNEFLDFDKNEEIASIFSETSKPQQSQTLTPKKKRNSVPKFQQQKTTNNNNKVLKKSSSFNGQSTFITNPKLQWTKNNHGQNSAKQRSLSSNYSLGDLNHNGQPIFTLSNHYSFVYENNENNLSNSNPNSSHEKQQQHQQNKKFYKESLKNLESGLIEFQLDLKKK</sequence>
<feature type="compositionally biased region" description="Polar residues" evidence="1">
    <location>
        <begin position="316"/>
        <end position="349"/>
    </location>
</feature>
<feature type="region of interest" description="Disordered" evidence="1">
    <location>
        <begin position="50"/>
        <end position="71"/>
    </location>
</feature>
<feature type="compositionally biased region" description="Low complexity" evidence="1">
    <location>
        <begin position="294"/>
        <end position="315"/>
    </location>
</feature>
<gene>
    <name evidence="2" type="ORF">CANVERA_P3515</name>
</gene>
<evidence type="ECO:0000313" key="3">
    <source>
        <dbReference type="Proteomes" id="UP001152885"/>
    </source>
</evidence>
<name>A0A9W4TWL4_9ASCO</name>
<feature type="region of interest" description="Disordered" evidence="1">
    <location>
        <begin position="271"/>
        <end position="349"/>
    </location>
</feature>
<dbReference type="AlphaFoldDB" id="A0A9W4TWL4"/>
<feature type="region of interest" description="Disordered" evidence="1">
    <location>
        <begin position="182"/>
        <end position="256"/>
    </location>
</feature>
<dbReference type="OrthoDB" id="4026837at2759"/>
<evidence type="ECO:0000313" key="2">
    <source>
        <dbReference type="EMBL" id="CAI5759006.1"/>
    </source>
</evidence>
<accession>A0A9W4TWL4</accession>
<proteinExistence type="predicted"/>
<feature type="compositionally biased region" description="Polar residues" evidence="1">
    <location>
        <begin position="271"/>
        <end position="284"/>
    </location>
</feature>
<dbReference type="Proteomes" id="UP001152885">
    <property type="component" value="Unassembled WGS sequence"/>
</dbReference>
<keyword evidence="3" id="KW-1185">Reference proteome</keyword>
<comment type="caution">
    <text evidence="2">The sequence shown here is derived from an EMBL/GenBank/DDBJ whole genome shotgun (WGS) entry which is preliminary data.</text>
</comment>
<feature type="compositionally biased region" description="Low complexity" evidence="1">
    <location>
        <begin position="372"/>
        <end position="384"/>
    </location>
</feature>
<feature type="compositionally biased region" description="Polar residues" evidence="1">
    <location>
        <begin position="189"/>
        <end position="199"/>
    </location>
</feature>
<evidence type="ECO:0000256" key="1">
    <source>
        <dbReference type="SAM" id="MobiDB-lite"/>
    </source>
</evidence>
<dbReference type="EMBL" id="CANTUO010000003">
    <property type="protein sequence ID" value="CAI5759006.1"/>
    <property type="molecule type" value="Genomic_DNA"/>
</dbReference>
<organism evidence="2 3">
    <name type="scientific">Candida verbasci</name>
    <dbReference type="NCBI Taxonomy" id="1227364"/>
    <lineage>
        <taxon>Eukaryota</taxon>
        <taxon>Fungi</taxon>
        <taxon>Dikarya</taxon>
        <taxon>Ascomycota</taxon>
        <taxon>Saccharomycotina</taxon>
        <taxon>Pichiomycetes</taxon>
        <taxon>Debaryomycetaceae</taxon>
        <taxon>Candida/Lodderomyces clade</taxon>
        <taxon>Candida</taxon>
    </lineage>
</organism>
<reference evidence="2" key="1">
    <citation type="submission" date="2022-12" db="EMBL/GenBank/DDBJ databases">
        <authorList>
            <person name="Brejova B."/>
        </authorList>
    </citation>
    <scope>NUCLEOTIDE SEQUENCE</scope>
</reference>
<feature type="region of interest" description="Disordered" evidence="1">
    <location>
        <begin position="372"/>
        <end position="396"/>
    </location>
</feature>